<evidence type="ECO:0000313" key="4">
    <source>
        <dbReference type="EMBL" id="GGW36983.1"/>
    </source>
</evidence>
<dbReference type="Gene3D" id="3.40.50.300">
    <property type="entry name" value="P-loop containing nucleotide triphosphate hydrolases"/>
    <property type="match status" value="1"/>
</dbReference>
<dbReference type="AlphaFoldDB" id="A0A918MMF2"/>
<dbReference type="SUPFAM" id="SSF52540">
    <property type="entry name" value="P-loop containing nucleoside triphosphate hydrolases"/>
    <property type="match status" value="1"/>
</dbReference>
<feature type="domain" description="Novel STAND NTPase 1" evidence="3">
    <location>
        <begin position="7"/>
        <end position="373"/>
    </location>
</feature>
<proteinExistence type="predicted"/>
<keyword evidence="1" id="KW-0472">Membrane</keyword>
<evidence type="ECO:0000256" key="1">
    <source>
        <dbReference type="SAM" id="Phobius"/>
    </source>
</evidence>
<organism evidence="4 5">
    <name type="scientific">Arenibacter certesii</name>
    <dbReference type="NCBI Taxonomy" id="228955"/>
    <lineage>
        <taxon>Bacteria</taxon>
        <taxon>Pseudomonadati</taxon>
        <taxon>Bacteroidota</taxon>
        <taxon>Flavobacteriia</taxon>
        <taxon>Flavobacteriales</taxon>
        <taxon>Flavobacteriaceae</taxon>
        <taxon>Arenibacter</taxon>
    </lineage>
</organism>
<protein>
    <recommendedName>
        <fullName evidence="6">ATP-binding protein</fullName>
    </recommendedName>
</protein>
<dbReference type="Proteomes" id="UP000634668">
    <property type="component" value="Unassembled WGS sequence"/>
</dbReference>
<feature type="transmembrane region" description="Helical" evidence="1">
    <location>
        <begin position="460"/>
        <end position="480"/>
    </location>
</feature>
<keyword evidence="5" id="KW-1185">Reference proteome</keyword>
<name>A0A918MMF2_9FLAO</name>
<evidence type="ECO:0000259" key="2">
    <source>
        <dbReference type="Pfam" id="PF20305"/>
    </source>
</evidence>
<dbReference type="RefSeq" id="WP_026813815.1">
    <property type="nucleotide sequence ID" value="NZ_BMWP01000014.1"/>
</dbReference>
<dbReference type="InterPro" id="IPR027417">
    <property type="entry name" value="P-loop_NTPase"/>
</dbReference>
<dbReference type="InterPro" id="IPR049052">
    <property type="entry name" value="nSTAND1"/>
</dbReference>
<evidence type="ECO:0008006" key="6">
    <source>
        <dbReference type="Google" id="ProtNLM"/>
    </source>
</evidence>
<evidence type="ECO:0000313" key="5">
    <source>
        <dbReference type="Proteomes" id="UP000634668"/>
    </source>
</evidence>
<keyword evidence="1" id="KW-1133">Transmembrane helix</keyword>
<comment type="caution">
    <text evidence="4">The sequence shown here is derived from an EMBL/GenBank/DDBJ whole genome shotgun (WGS) entry which is preliminary data.</text>
</comment>
<dbReference type="Pfam" id="PF20305">
    <property type="entry name" value="pYEATS"/>
    <property type="match status" value="1"/>
</dbReference>
<reference evidence="4" key="1">
    <citation type="journal article" date="2014" name="Int. J. Syst. Evol. Microbiol.">
        <title>Complete genome sequence of Corynebacterium casei LMG S-19264T (=DSM 44701T), isolated from a smear-ripened cheese.</title>
        <authorList>
            <consortium name="US DOE Joint Genome Institute (JGI-PGF)"/>
            <person name="Walter F."/>
            <person name="Albersmeier A."/>
            <person name="Kalinowski J."/>
            <person name="Ruckert C."/>
        </authorList>
    </citation>
    <scope>NUCLEOTIDE SEQUENCE</scope>
    <source>
        <strain evidence="4">KCTC 12113</strain>
    </source>
</reference>
<gene>
    <name evidence="4" type="ORF">GCM10007383_22290</name>
</gene>
<dbReference type="Pfam" id="PF20703">
    <property type="entry name" value="nSTAND1"/>
    <property type="match status" value="1"/>
</dbReference>
<feature type="domain" description="Prokaryotic YEATS" evidence="2">
    <location>
        <begin position="559"/>
        <end position="626"/>
    </location>
</feature>
<dbReference type="InterPro" id="IPR046888">
    <property type="entry name" value="pYEATS"/>
</dbReference>
<reference evidence="4" key="2">
    <citation type="submission" date="2020-09" db="EMBL/GenBank/DDBJ databases">
        <authorList>
            <person name="Sun Q."/>
            <person name="Kim S."/>
        </authorList>
    </citation>
    <scope>NUCLEOTIDE SEQUENCE</scope>
    <source>
        <strain evidence="4">KCTC 12113</strain>
    </source>
</reference>
<accession>A0A918MMF2</accession>
<keyword evidence="1" id="KW-0812">Transmembrane</keyword>
<dbReference type="EMBL" id="BMWP01000014">
    <property type="protein sequence ID" value="GGW36983.1"/>
    <property type="molecule type" value="Genomic_DNA"/>
</dbReference>
<evidence type="ECO:0000259" key="3">
    <source>
        <dbReference type="Pfam" id="PF20703"/>
    </source>
</evidence>
<sequence length="638" mass="73394">MSRVPSPFKFLDSYQQSDAQVFFGRSKETTALYNALSGVKHIMVYGPSGSGKTSLVECGLRNRFSNADWFALTIRKAENINTSIFSAINGALKNKIPIDAVTKLPEDASIGFTEAVEKLFKERFQPVYLLFDQFEELLISGNPDEQRTFFVGINKLIHNTVPCRIMLIMREEFIGHLSEFEALCPSILQNRFRVEKMGRKNVEEVIFKILEAPEYKKYYKLDDGQKLAEKILSRLPDKKKEIELAHVQVFLSEIWDRAQSRKKDQELPVLSAELIQKGDDLEKILESFLKKQLQALEGIYGENVPLELLASMISEKFTKLPMSAAAIEAKLDHDDVKCKKPIPDLLEELVRRRILRTLKSGDETQYEISHDSLAFVVGENRTEEMKMREKAADIYVVYAERQGLFTQDDIDYIRPFQKSLKLPKDLQKRIDESTAAINEQKENEITREISNRNKRKKMRIMAAALVILIGFTALVIQLAIKTRKQTIIAENKKVEARKAERQTKKLLNIVMQGRGEKFENQADSVIIERLQLQQNMPIEALVKPRGYVSAKNQKSKNRNYLMWIDVPSFRKNEIKEVQYRLCPGFGDRVRISNEPSSSFSIGYLGWGYCPAGYEIDIILKKGDTIRRSLSYNDFVKEE</sequence>